<sequence>MYITAEHLREQVIKPTLEYLGEWSSDAERELLAAALRKDEVGLFSRREPGLGLFHITSSQHRDLWDRYLAFRPDIASRVRGLASQRAFLSNPDSELQTNLSYCTAIAWLLYQRSRVQSDDWKESASMGLVQNTAVAAHA</sequence>
<reference evidence="1 2" key="1">
    <citation type="submission" date="2023-10" db="EMBL/GenBank/DDBJ databases">
        <title>Two novel species belonging to the OM43/NOR5 clade.</title>
        <authorList>
            <person name="Park M."/>
        </authorList>
    </citation>
    <scope>NUCLEOTIDE SEQUENCE [LARGE SCALE GENOMIC DNA]</scope>
    <source>
        <strain evidence="1 2">IMCC43200</strain>
    </source>
</reference>
<dbReference type="RefSeq" id="WP_407348973.1">
    <property type="nucleotide sequence ID" value="NZ_CP136864.1"/>
</dbReference>
<organism evidence="1 2">
    <name type="scientific">Congregibacter variabilis</name>
    <dbReference type="NCBI Taxonomy" id="3081200"/>
    <lineage>
        <taxon>Bacteria</taxon>
        <taxon>Pseudomonadati</taxon>
        <taxon>Pseudomonadota</taxon>
        <taxon>Gammaproteobacteria</taxon>
        <taxon>Cellvibrionales</taxon>
        <taxon>Halieaceae</taxon>
        <taxon>Congregibacter</taxon>
    </lineage>
</organism>
<gene>
    <name evidence="1" type="ORF">R0135_04040</name>
</gene>
<accession>A0ABZ0I5L7</accession>
<evidence type="ECO:0000313" key="1">
    <source>
        <dbReference type="EMBL" id="WOJ94337.1"/>
    </source>
</evidence>
<dbReference type="EMBL" id="CP136864">
    <property type="protein sequence ID" value="WOJ94337.1"/>
    <property type="molecule type" value="Genomic_DNA"/>
</dbReference>
<name>A0ABZ0I5L7_9GAMM</name>
<evidence type="ECO:0000313" key="2">
    <source>
        <dbReference type="Proteomes" id="UP001626537"/>
    </source>
</evidence>
<keyword evidence="2" id="KW-1185">Reference proteome</keyword>
<proteinExistence type="predicted"/>
<protein>
    <submittedName>
        <fullName evidence="1">Uncharacterized protein</fullName>
    </submittedName>
</protein>
<dbReference type="Proteomes" id="UP001626537">
    <property type="component" value="Chromosome"/>
</dbReference>